<evidence type="ECO:0000313" key="2">
    <source>
        <dbReference type="EMBL" id="KAK1710351.1"/>
    </source>
</evidence>
<dbReference type="GeneID" id="85385119"/>
<reference evidence="2" key="1">
    <citation type="submission" date="2021-12" db="EMBL/GenBank/DDBJ databases">
        <title>Comparative genomics, transcriptomics and evolutionary studies reveal genomic signatures of adaptation to plant cell wall in hemibiotrophic fungi.</title>
        <authorList>
            <consortium name="DOE Joint Genome Institute"/>
            <person name="Baroncelli R."/>
            <person name="Diaz J.F."/>
            <person name="Benocci T."/>
            <person name="Peng M."/>
            <person name="Battaglia E."/>
            <person name="Haridas S."/>
            <person name="Andreopoulos W."/>
            <person name="Labutti K."/>
            <person name="Pangilinan J."/>
            <person name="Floch G.L."/>
            <person name="Makela M.R."/>
            <person name="Henrissat B."/>
            <person name="Grigoriev I.V."/>
            <person name="Crouch J.A."/>
            <person name="De Vries R.P."/>
            <person name="Sukno S.A."/>
            <person name="Thon M.R."/>
        </authorList>
    </citation>
    <scope>NUCLEOTIDE SEQUENCE</scope>
    <source>
        <strain evidence="2">CBS 112980</strain>
    </source>
</reference>
<evidence type="ECO:0000256" key="1">
    <source>
        <dbReference type="SAM" id="MobiDB-lite"/>
    </source>
</evidence>
<name>A0AAD8UC21_GLOAC</name>
<organism evidence="2 3">
    <name type="scientific">Glomerella acutata</name>
    <name type="common">Colletotrichum acutatum</name>
    <dbReference type="NCBI Taxonomy" id="27357"/>
    <lineage>
        <taxon>Eukaryota</taxon>
        <taxon>Fungi</taxon>
        <taxon>Dikarya</taxon>
        <taxon>Ascomycota</taxon>
        <taxon>Pezizomycotina</taxon>
        <taxon>Sordariomycetes</taxon>
        <taxon>Hypocreomycetidae</taxon>
        <taxon>Glomerellales</taxon>
        <taxon>Glomerellaceae</taxon>
        <taxon>Colletotrichum</taxon>
        <taxon>Colletotrichum acutatum species complex</taxon>
    </lineage>
</organism>
<protein>
    <submittedName>
        <fullName evidence="2">Uncharacterized protein</fullName>
    </submittedName>
</protein>
<gene>
    <name evidence="2" type="ORF">BDZ83DRAFT_131902</name>
</gene>
<comment type="caution">
    <text evidence="2">The sequence shown here is derived from an EMBL/GenBank/DDBJ whole genome shotgun (WGS) entry which is preliminary data.</text>
</comment>
<keyword evidence="3" id="KW-1185">Reference proteome</keyword>
<proteinExistence type="predicted"/>
<evidence type="ECO:0000313" key="3">
    <source>
        <dbReference type="Proteomes" id="UP001244207"/>
    </source>
</evidence>
<accession>A0AAD8UC21</accession>
<dbReference type="Proteomes" id="UP001244207">
    <property type="component" value="Unassembled WGS sequence"/>
</dbReference>
<dbReference type="EMBL" id="JAHMHS010000171">
    <property type="protein sequence ID" value="KAK1710351.1"/>
    <property type="molecule type" value="Genomic_DNA"/>
</dbReference>
<sequence length="200" mass="21690">MAANPAERWLVGKRVEHQPTKRTTPNSCFFCPIHRLTGPSLSRAVDPRLLQFAVGCPHTDGRSFRGRLDLGHAVVLLATLGRRLRSSRCRLAVPSLVVLARAKVIWRHGRAGAAHSPLAHHLASAATYSLDLGVVRDCTAHSPSSASVRRTSGLPRLPLSGFVRRPALPWTGKHSASLIRKTVESPPPGPSRIISRSRPA</sequence>
<dbReference type="AlphaFoldDB" id="A0AAD8UC21"/>
<feature type="region of interest" description="Disordered" evidence="1">
    <location>
        <begin position="181"/>
        <end position="200"/>
    </location>
</feature>
<feature type="compositionally biased region" description="Low complexity" evidence="1">
    <location>
        <begin position="191"/>
        <end position="200"/>
    </location>
</feature>
<dbReference type="RefSeq" id="XP_060358821.1">
    <property type="nucleotide sequence ID" value="XM_060501220.1"/>
</dbReference>